<dbReference type="EMBL" id="JMTM01000004">
    <property type="protein sequence ID" value="OAZ05581.1"/>
    <property type="molecule type" value="Genomic_DNA"/>
</dbReference>
<dbReference type="Proteomes" id="UP000093807">
    <property type="component" value="Unassembled WGS sequence"/>
</dbReference>
<evidence type="ECO:0000313" key="7">
    <source>
        <dbReference type="Proteomes" id="UP000093807"/>
    </source>
</evidence>
<comment type="caution">
    <text evidence="6">The sequence shown here is derived from an EMBL/GenBank/DDBJ whole genome shotgun (WGS) entry which is preliminary data.</text>
</comment>
<keyword evidence="4 5" id="KW-0472">Membrane</keyword>
<dbReference type="RefSeq" id="WP_064714009.1">
    <property type="nucleotide sequence ID" value="NZ_JMTM01000004.1"/>
</dbReference>
<dbReference type="GO" id="GO:0032259">
    <property type="term" value="P:methylation"/>
    <property type="evidence" value="ECO:0007669"/>
    <property type="project" value="UniProtKB-KW"/>
</dbReference>
<dbReference type="AlphaFoldDB" id="A0A199XWE1"/>
<feature type="transmembrane region" description="Helical" evidence="5">
    <location>
        <begin position="7"/>
        <end position="27"/>
    </location>
</feature>
<proteinExistence type="predicted"/>
<dbReference type="PATRIC" id="fig|29536.5.peg.114"/>
<keyword evidence="6" id="KW-0489">Methyltransferase</keyword>
<evidence type="ECO:0000256" key="1">
    <source>
        <dbReference type="ARBA" id="ARBA00004127"/>
    </source>
</evidence>
<dbReference type="OrthoDB" id="9782395at2"/>
<keyword evidence="2 5" id="KW-0812">Transmembrane</keyword>
<accession>A0A199XWE1</accession>
<feature type="transmembrane region" description="Helical" evidence="5">
    <location>
        <begin position="47"/>
        <end position="70"/>
    </location>
</feature>
<name>A0A199XWE1_9FLAO</name>
<evidence type="ECO:0000256" key="2">
    <source>
        <dbReference type="ARBA" id="ARBA00022692"/>
    </source>
</evidence>
<dbReference type="GO" id="GO:0008168">
    <property type="term" value="F:methyltransferase activity"/>
    <property type="evidence" value="ECO:0007669"/>
    <property type="project" value="UniProtKB-KW"/>
</dbReference>
<dbReference type="PANTHER" id="PTHR12714">
    <property type="entry name" value="PROTEIN-S ISOPRENYLCYSTEINE O-METHYLTRANSFERASE"/>
    <property type="match status" value="1"/>
</dbReference>
<evidence type="ECO:0000313" key="6">
    <source>
        <dbReference type="EMBL" id="OAZ05581.1"/>
    </source>
</evidence>
<evidence type="ECO:0000256" key="3">
    <source>
        <dbReference type="ARBA" id="ARBA00022989"/>
    </source>
</evidence>
<feature type="transmembrane region" description="Helical" evidence="5">
    <location>
        <begin position="90"/>
        <end position="107"/>
    </location>
</feature>
<sequence>MIIILRMALPIYFIIYFGVAFVLKSVVVAKRIGKNPLVLPKDDSAYGLIGCYFKLTLLAMFIYVISFALFPTWHDHFLPIAELNLEITKYIGLAVLLSSLVWTIIAQEEMKNSWRIGIDKDTKTELVTSGLFTISRNPIFFGMIMSLCGLFLATPNALTALFLILGYVLIQVQIRLEEDFLTKEHGQKYLDYKQKVRRLI</sequence>
<evidence type="ECO:0000256" key="4">
    <source>
        <dbReference type="ARBA" id="ARBA00023136"/>
    </source>
</evidence>
<reference evidence="6 7" key="1">
    <citation type="submission" date="2016-06" db="EMBL/GenBank/DDBJ databases">
        <title>Draft genome sequence of Flavobacterium succinicans strain DD5b.</title>
        <authorList>
            <person name="Poehlein A."/>
            <person name="Daniel R."/>
            <person name="Simeonova D.D."/>
        </authorList>
    </citation>
    <scope>NUCLEOTIDE SEQUENCE [LARGE SCALE GENOMIC DNA]</scope>
    <source>
        <strain evidence="6 7">DD5b</strain>
    </source>
</reference>
<keyword evidence="3 5" id="KW-1133">Transmembrane helix</keyword>
<gene>
    <name evidence="6" type="ORF">FLB_01110</name>
</gene>
<dbReference type="Gene3D" id="1.20.120.1630">
    <property type="match status" value="1"/>
</dbReference>
<protein>
    <submittedName>
        <fullName evidence="6">Isoprenylcysteine carboxyl methyltransferase (ICMT) family protein</fullName>
    </submittedName>
</protein>
<feature type="transmembrane region" description="Helical" evidence="5">
    <location>
        <begin position="139"/>
        <end position="170"/>
    </location>
</feature>
<dbReference type="PANTHER" id="PTHR12714:SF9">
    <property type="entry name" value="PROTEIN-S-ISOPRENYLCYSTEINE O-METHYLTRANSFERASE"/>
    <property type="match status" value="1"/>
</dbReference>
<comment type="subcellular location">
    <subcellularLocation>
        <location evidence="1">Endomembrane system</location>
        <topology evidence="1">Multi-pass membrane protein</topology>
    </subcellularLocation>
</comment>
<keyword evidence="7" id="KW-1185">Reference proteome</keyword>
<keyword evidence="6" id="KW-0808">Transferase</keyword>
<dbReference type="GO" id="GO:0012505">
    <property type="term" value="C:endomembrane system"/>
    <property type="evidence" value="ECO:0007669"/>
    <property type="project" value="UniProtKB-SubCell"/>
</dbReference>
<dbReference type="Pfam" id="PF04191">
    <property type="entry name" value="PEMT"/>
    <property type="match status" value="1"/>
</dbReference>
<organism evidence="6 7">
    <name type="scientific">Flavobacterium succinicans</name>
    <dbReference type="NCBI Taxonomy" id="29536"/>
    <lineage>
        <taxon>Bacteria</taxon>
        <taxon>Pseudomonadati</taxon>
        <taxon>Bacteroidota</taxon>
        <taxon>Flavobacteriia</taxon>
        <taxon>Flavobacteriales</taxon>
        <taxon>Flavobacteriaceae</taxon>
        <taxon>Flavobacterium</taxon>
    </lineage>
</organism>
<dbReference type="InterPro" id="IPR007318">
    <property type="entry name" value="Phopholipid_MeTrfase"/>
</dbReference>
<evidence type="ECO:0000256" key="5">
    <source>
        <dbReference type="SAM" id="Phobius"/>
    </source>
</evidence>